<dbReference type="AlphaFoldDB" id="A0A7Y6MA33"/>
<reference evidence="1 2" key="1">
    <citation type="submission" date="2020-06" db="EMBL/GenBank/DDBJ databases">
        <authorList>
            <person name="Chanama M."/>
        </authorList>
    </citation>
    <scope>NUCLEOTIDE SEQUENCE [LARGE SCALE GENOMIC DNA]</scope>
    <source>
        <strain evidence="1 2">TBRC6557</strain>
    </source>
</reference>
<keyword evidence="2" id="KW-1185">Reference proteome</keyword>
<comment type="caution">
    <text evidence="1">The sequence shown here is derived from an EMBL/GenBank/DDBJ whole genome shotgun (WGS) entry which is preliminary data.</text>
</comment>
<evidence type="ECO:0000313" key="1">
    <source>
        <dbReference type="EMBL" id="NUW40878.1"/>
    </source>
</evidence>
<dbReference type="RefSeq" id="WP_175600459.1">
    <property type="nucleotide sequence ID" value="NZ_JABWGO010000002.1"/>
</dbReference>
<dbReference type="Proteomes" id="UP000546126">
    <property type="component" value="Unassembled WGS sequence"/>
</dbReference>
<dbReference type="EMBL" id="JABWGO010000002">
    <property type="protein sequence ID" value="NUW40878.1"/>
    <property type="molecule type" value="Genomic_DNA"/>
</dbReference>
<protein>
    <submittedName>
        <fullName evidence="1">Uncharacterized protein</fullName>
    </submittedName>
</protein>
<gene>
    <name evidence="1" type="ORF">HT134_12100</name>
</gene>
<evidence type="ECO:0000313" key="2">
    <source>
        <dbReference type="Proteomes" id="UP000546126"/>
    </source>
</evidence>
<proteinExistence type="predicted"/>
<organism evidence="1 2">
    <name type="scientific">Nonomuraea rhodomycinica</name>
    <dbReference type="NCBI Taxonomy" id="1712872"/>
    <lineage>
        <taxon>Bacteria</taxon>
        <taxon>Bacillati</taxon>
        <taxon>Actinomycetota</taxon>
        <taxon>Actinomycetes</taxon>
        <taxon>Streptosporangiales</taxon>
        <taxon>Streptosporangiaceae</taxon>
        <taxon>Nonomuraea</taxon>
    </lineage>
</organism>
<sequence>MISDSIEDRLAAEAGRLPRVRARTTLAVALLPALAALVWASGAVVPRLAYGGDGGQDRYEITSEMYITSRVDESFVNDGWMPVTVTGVGVRGDGVVLRQVSPVEGRFPRAVGPGEPLRLVLAFDVEDCAAVLARPPELVLEVSRWWGSQAVTVSPAEPEQPQGWFAVRSACDSST</sequence>
<accession>A0A7Y6MA33</accession>
<name>A0A7Y6MA33_9ACTN</name>